<dbReference type="InterPro" id="IPR011009">
    <property type="entry name" value="Kinase-like_dom_sf"/>
</dbReference>
<comment type="similarity">
    <text evidence="10">Belongs to the protein kinase superfamily. Tyr protein kinase family. JAK subfamily.</text>
</comment>
<dbReference type="PRINTS" id="PR01827">
    <property type="entry name" value="YKINASETYK2"/>
</dbReference>
<dbReference type="PIRSF" id="PIRSF000636">
    <property type="entry name" value="TyrPK_Jak"/>
    <property type="match status" value="1"/>
</dbReference>
<keyword evidence="6 10" id="KW-0067">ATP-binding</keyword>
<dbReference type="GO" id="GO:0004715">
    <property type="term" value="F:non-membrane spanning protein tyrosine kinase activity"/>
    <property type="evidence" value="ECO:0007669"/>
    <property type="project" value="UniProtKB-UniRule"/>
</dbReference>
<evidence type="ECO:0000259" key="16">
    <source>
        <dbReference type="PROSITE" id="PS50057"/>
    </source>
</evidence>
<dbReference type="InterPro" id="IPR041381">
    <property type="entry name" value="JAK1-3/TYK2_PHL_dom"/>
</dbReference>
<evidence type="ECO:0000256" key="5">
    <source>
        <dbReference type="ARBA" id="ARBA00022777"/>
    </source>
</evidence>
<organism evidence="17 18">
    <name type="scientific">Bubo bubo</name>
    <name type="common">Eurasian eagle-owl</name>
    <name type="synonym">Strix bubo</name>
    <dbReference type="NCBI Taxonomy" id="30461"/>
    <lineage>
        <taxon>Eukaryota</taxon>
        <taxon>Metazoa</taxon>
        <taxon>Chordata</taxon>
        <taxon>Craniata</taxon>
        <taxon>Vertebrata</taxon>
        <taxon>Euteleostomi</taxon>
        <taxon>Archelosauria</taxon>
        <taxon>Archosauria</taxon>
        <taxon>Dinosauria</taxon>
        <taxon>Saurischia</taxon>
        <taxon>Theropoda</taxon>
        <taxon>Coelurosauria</taxon>
        <taxon>Aves</taxon>
        <taxon>Neognathae</taxon>
        <taxon>Neoaves</taxon>
        <taxon>Telluraves</taxon>
        <taxon>Strigiformes</taxon>
        <taxon>Strigidae</taxon>
        <taxon>Bubo</taxon>
    </lineage>
</organism>
<dbReference type="Pfam" id="PF07714">
    <property type="entry name" value="PK_Tyr_Ser-Thr"/>
    <property type="match status" value="2"/>
</dbReference>
<dbReference type="Gene3D" id="3.30.200.20">
    <property type="entry name" value="Phosphorylase Kinase, domain 1"/>
    <property type="match status" value="2"/>
</dbReference>
<evidence type="ECO:0000256" key="10">
    <source>
        <dbReference type="PIRNR" id="PIRNR000636"/>
    </source>
</evidence>
<dbReference type="PANTHER" id="PTHR45807:SF6">
    <property type="entry name" value="NON-RECEPTOR TYROSINE-PROTEIN KINASE TYK2"/>
    <property type="match status" value="1"/>
</dbReference>
<dbReference type="GO" id="GO:0019221">
    <property type="term" value="P:cytokine-mediated signaling pathway"/>
    <property type="evidence" value="ECO:0007669"/>
    <property type="project" value="TreeGrafter"/>
</dbReference>
<dbReference type="FunFam" id="3.30.200.20:FF:000084">
    <property type="entry name" value="Tyrosine-protein kinase"/>
    <property type="match status" value="1"/>
</dbReference>
<dbReference type="AlphaFoldDB" id="A0A8C0IG48"/>
<dbReference type="SMART" id="SM00295">
    <property type="entry name" value="B41"/>
    <property type="match status" value="1"/>
</dbReference>
<dbReference type="InterPro" id="IPR000299">
    <property type="entry name" value="FERM_domain"/>
</dbReference>
<dbReference type="Ensembl" id="ENSBOBT00000019302.1">
    <property type="protein sequence ID" value="ENSBOBP00000018870.1"/>
    <property type="gene ID" value="ENSBOBG00000011181.1"/>
</dbReference>
<dbReference type="InterPro" id="IPR019749">
    <property type="entry name" value="Band_41_domain"/>
</dbReference>
<sequence>GRLGPWGWGVGSADGFVLPVKSVGRNGVKKVAGWNRVSFAGITPLCYSLFALYDTQSRVWLPPNHLFKISKDTNLNLLFRMRYYFRNWHGMNDKEPAVYRNMPRQSDSPDEKLQGGALLDKSSFEYLFEQGKFEFINDVASLKDLQTEQEVQRFKNESLGMAVLHLSHIAIKKGISLEEVARKYSFKDCIPRSFYRQIQQNNYLTKFRMKNVFKKFVQRFQRHTVSAGKLTVQDVMYKYLATLEHLAPRFGSELFPVLSLETSSEGEKVQLYVNGGHSQLEHTHALLPKDQPVTHEVLVTGTTGIQWRPVPGEVGWCSGRAVPVQIPSHAGSFALAPPKGPTQPAERSELKWAHFCDFREITHIVVKDCRVSINRQDNKCLEVVLPSSESALSLVSLVDGYFRLTADSSHYLCHEVAPPRLVMSILNGIHGPMQEEFVFAKLRREEQEEGLYIIRWSVLDFNRMILSVVKRSHQQAPGVQAALKYRQFRIQKKGNSFVLEGWDREFSTLRELLDVLKGCTLRSGEESFTVKRCCPPKPGEISDLLITRKVKDSAKQILNLTQLSFHQIRKNEITQRAHLGQGTRTNIYDGLLNVCGTAGADDEAEYFSTEQNNNSREMHVVLKVLDPSHRDIALAFFETASLMSQVSHVHLAFVHGVCVRGSENIMVEEFVEHGPLDVLLRKEKGRVTVGWKITVAKQLASALSYLEDKNLVHGNVCAKNILLARKGLEDGSVPFVKLSDPGVSFTVLSREERVDRIPWIAPECVRDVGNLSTAADKWSFGTTLLEICFDADVPLKERTPSEKERFYEKRHRLPEPSCKELATLICQCLNYTPVERPSFRTILRDLTQLQPHNLVDITSVNPDFPVSDPTVFQKRYLKKIRELGEGHFGKVSLYCYDPTNDGTGEMVAVKSLKSGCSQQLLTSWKREIEILKTLYHENIVKYKGCCSEQGEKIVQLIMEYVPLGSLRDYLPKHNVSLAHILLFAQQICEGMAYLHSLHYIHRDLAARNVLLENENVVKIGDFGLAKAIPEGHEYYRVCEDGDSPVFWEGEKREGKDAEGKKVGRASACCGGGWSQGVTELHSEEPPPLIPGGIPVVTALVLEIYRLMKNCWEAEASFRPAFRNLVPILRSFHEKYRAQAPSVFSLC</sequence>
<evidence type="ECO:0000256" key="7">
    <source>
        <dbReference type="ARBA" id="ARBA00022999"/>
    </source>
</evidence>
<dbReference type="SUPFAM" id="SSF50729">
    <property type="entry name" value="PH domain-like"/>
    <property type="match status" value="1"/>
</dbReference>
<dbReference type="Gene3D" id="3.30.505.10">
    <property type="entry name" value="SH2 domain"/>
    <property type="match status" value="1"/>
</dbReference>
<evidence type="ECO:0000313" key="17">
    <source>
        <dbReference type="Ensembl" id="ENSBOBP00000018870.1"/>
    </source>
</evidence>
<dbReference type="InterPro" id="IPR016045">
    <property type="entry name" value="Tyr_kinase_non-rcpt_TYK2_N"/>
</dbReference>
<evidence type="ECO:0000256" key="3">
    <source>
        <dbReference type="ARBA" id="ARBA00022737"/>
    </source>
</evidence>
<keyword evidence="18" id="KW-1185">Reference proteome</keyword>
<dbReference type="SMART" id="SM00252">
    <property type="entry name" value="SH2"/>
    <property type="match status" value="1"/>
</dbReference>
<dbReference type="PRINTS" id="PR00109">
    <property type="entry name" value="TYRKINASE"/>
</dbReference>
<dbReference type="InterPro" id="IPR016251">
    <property type="entry name" value="Tyr_kinase_non-rcpt_Jak/Tyk2"/>
</dbReference>
<dbReference type="GO" id="GO:0016020">
    <property type="term" value="C:membrane"/>
    <property type="evidence" value="ECO:0007669"/>
    <property type="project" value="InterPro"/>
</dbReference>
<evidence type="ECO:0000256" key="2">
    <source>
        <dbReference type="ARBA" id="ARBA00022679"/>
    </source>
</evidence>
<dbReference type="Pfam" id="PF18377">
    <property type="entry name" value="FERM_F2"/>
    <property type="match status" value="1"/>
</dbReference>
<dbReference type="InterPro" id="IPR036860">
    <property type="entry name" value="SH2_dom_sf"/>
</dbReference>
<evidence type="ECO:0000313" key="18">
    <source>
        <dbReference type="Proteomes" id="UP000694567"/>
    </source>
</evidence>
<dbReference type="SMART" id="SM00219">
    <property type="entry name" value="TyrKc"/>
    <property type="match status" value="2"/>
</dbReference>
<feature type="domain" description="Protein kinase" evidence="15">
    <location>
        <begin position="573"/>
        <end position="855"/>
    </location>
</feature>
<dbReference type="InterPro" id="IPR000980">
    <property type="entry name" value="SH2"/>
</dbReference>
<dbReference type="FunFam" id="3.30.200.20:FF:000135">
    <property type="entry name" value="Tyrosine-protein kinase"/>
    <property type="match status" value="1"/>
</dbReference>
<dbReference type="InterPro" id="IPR041155">
    <property type="entry name" value="FERM_F1"/>
</dbReference>
<dbReference type="GO" id="GO:0030154">
    <property type="term" value="P:cell differentiation"/>
    <property type="evidence" value="ECO:0007669"/>
    <property type="project" value="TreeGrafter"/>
</dbReference>
<dbReference type="Pfam" id="PF21990">
    <property type="entry name" value="SH2_1"/>
    <property type="match status" value="1"/>
</dbReference>
<dbReference type="PROSITE" id="PS50057">
    <property type="entry name" value="FERM_3"/>
    <property type="match status" value="1"/>
</dbReference>
<dbReference type="SUPFAM" id="SSF47031">
    <property type="entry name" value="Second domain of FERM"/>
    <property type="match status" value="1"/>
</dbReference>
<dbReference type="Pfam" id="PF17887">
    <property type="entry name" value="Jak1_Phl"/>
    <property type="match status" value="1"/>
</dbReference>
<keyword evidence="1" id="KW-0597">Phosphoprotein</keyword>
<feature type="binding site" evidence="12">
    <location>
        <begin position="883"/>
        <end position="891"/>
    </location>
    <ligand>
        <name>ATP</name>
        <dbReference type="ChEBI" id="CHEBI:30616"/>
    </ligand>
</feature>
<dbReference type="PROSITE" id="PS50011">
    <property type="entry name" value="PROTEIN_KINASE_DOM"/>
    <property type="match status" value="2"/>
</dbReference>
<dbReference type="PROSITE" id="PS00107">
    <property type="entry name" value="PROTEIN_KINASE_ATP"/>
    <property type="match status" value="1"/>
</dbReference>
<dbReference type="EC" id="2.7.10.2" evidence="10 14"/>
<keyword evidence="4 10" id="KW-0547">Nucleotide-binding</keyword>
<dbReference type="GO" id="GO:0005856">
    <property type="term" value="C:cytoskeleton"/>
    <property type="evidence" value="ECO:0007669"/>
    <property type="project" value="UniProtKB-UniRule"/>
</dbReference>
<proteinExistence type="inferred from homology"/>
<keyword evidence="2 10" id="KW-0808">Transferase</keyword>
<name>A0A8C0IG48_BUBBB</name>
<evidence type="ECO:0000259" key="15">
    <source>
        <dbReference type="PROSITE" id="PS50011"/>
    </source>
</evidence>
<evidence type="ECO:0000256" key="11">
    <source>
        <dbReference type="PIRSR" id="PIRSR000636-1"/>
    </source>
</evidence>
<dbReference type="InterPro" id="IPR000719">
    <property type="entry name" value="Prot_kinase_dom"/>
</dbReference>
<dbReference type="InterPro" id="IPR020635">
    <property type="entry name" value="Tyr_kinase_cat_dom"/>
</dbReference>
<evidence type="ECO:0000256" key="6">
    <source>
        <dbReference type="ARBA" id="ARBA00022840"/>
    </source>
</evidence>
<dbReference type="InterPro" id="IPR035963">
    <property type="entry name" value="FERM_2"/>
</dbReference>
<keyword evidence="7" id="KW-0727">SH2 domain</keyword>
<dbReference type="InterPro" id="IPR008266">
    <property type="entry name" value="Tyr_kinase_AS"/>
</dbReference>
<dbReference type="SUPFAM" id="SSF56112">
    <property type="entry name" value="Protein kinase-like (PK-like)"/>
    <property type="match status" value="2"/>
</dbReference>
<dbReference type="InterPro" id="IPR041046">
    <property type="entry name" value="FERM_F2"/>
</dbReference>
<dbReference type="PRINTS" id="PR01823">
    <property type="entry name" value="JANUSKINASE"/>
</dbReference>
<reference evidence="17" key="1">
    <citation type="submission" date="2025-08" db="UniProtKB">
        <authorList>
            <consortium name="Ensembl"/>
        </authorList>
    </citation>
    <scope>IDENTIFICATION</scope>
</reference>
<comment type="catalytic activity">
    <reaction evidence="9 10 14">
        <text>L-tyrosyl-[protein] + ATP = O-phospho-L-tyrosyl-[protein] + ADP + H(+)</text>
        <dbReference type="Rhea" id="RHEA:10596"/>
        <dbReference type="Rhea" id="RHEA-COMP:10136"/>
        <dbReference type="Rhea" id="RHEA-COMP:20101"/>
        <dbReference type="ChEBI" id="CHEBI:15378"/>
        <dbReference type="ChEBI" id="CHEBI:30616"/>
        <dbReference type="ChEBI" id="CHEBI:46858"/>
        <dbReference type="ChEBI" id="CHEBI:61978"/>
        <dbReference type="ChEBI" id="CHEBI:456216"/>
        <dbReference type="EC" id="2.7.10.2"/>
    </reaction>
</comment>
<evidence type="ECO:0000256" key="12">
    <source>
        <dbReference type="PIRSR" id="PIRSR000636-2"/>
    </source>
</evidence>
<dbReference type="SUPFAM" id="SSF55550">
    <property type="entry name" value="SH2 domain"/>
    <property type="match status" value="1"/>
</dbReference>
<dbReference type="Proteomes" id="UP000694567">
    <property type="component" value="Unplaced"/>
</dbReference>
<keyword evidence="3" id="KW-0677">Repeat</keyword>
<dbReference type="Pfam" id="PF18379">
    <property type="entry name" value="FERM_F1"/>
    <property type="match status" value="1"/>
</dbReference>
<dbReference type="FunFam" id="1.10.510.10:FF:000110">
    <property type="entry name" value="Tyrosine-protein kinase"/>
    <property type="match status" value="1"/>
</dbReference>
<feature type="active site" description="Proton acceptor" evidence="11">
    <location>
        <position position="1003"/>
    </location>
</feature>
<evidence type="ECO:0000256" key="14">
    <source>
        <dbReference type="RuleBase" id="RU362096"/>
    </source>
</evidence>
<evidence type="ECO:0000256" key="8">
    <source>
        <dbReference type="ARBA" id="ARBA00023137"/>
    </source>
</evidence>
<keyword evidence="8 10" id="KW-0829">Tyrosine-protein kinase</keyword>
<dbReference type="GO" id="GO:0060397">
    <property type="term" value="P:growth hormone receptor signaling pathway via JAK-STAT"/>
    <property type="evidence" value="ECO:0007669"/>
    <property type="project" value="TreeGrafter"/>
</dbReference>
<dbReference type="GO" id="GO:0035556">
    <property type="term" value="P:intracellular signal transduction"/>
    <property type="evidence" value="ECO:0007669"/>
    <property type="project" value="InterPro"/>
</dbReference>
<feature type="domain" description="FERM" evidence="16">
    <location>
        <begin position="6"/>
        <end position="409"/>
    </location>
</feature>
<dbReference type="PROSITE" id="PS00109">
    <property type="entry name" value="PROTEIN_KINASE_TYR"/>
    <property type="match status" value="1"/>
</dbReference>
<dbReference type="Gene3D" id="1.10.510.10">
    <property type="entry name" value="Transferase(Phosphotransferase) domain 1"/>
    <property type="match status" value="2"/>
</dbReference>
<dbReference type="GO" id="GO:0005131">
    <property type="term" value="F:growth hormone receptor binding"/>
    <property type="evidence" value="ECO:0007669"/>
    <property type="project" value="TreeGrafter"/>
</dbReference>
<evidence type="ECO:0000256" key="9">
    <source>
        <dbReference type="ARBA" id="ARBA00051245"/>
    </source>
</evidence>
<dbReference type="InterPro" id="IPR051286">
    <property type="entry name" value="JAK"/>
</dbReference>
<dbReference type="GO" id="GO:0005524">
    <property type="term" value="F:ATP binding"/>
    <property type="evidence" value="ECO:0007669"/>
    <property type="project" value="UniProtKB-UniRule"/>
</dbReference>
<evidence type="ECO:0000256" key="13">
    <source>
        <dbReference type="PROSITE-ProRule" id="PRU10141"/>
    </source>
</evidence>
<evidence type="ECO:0000256" key="1">
    <source>
        <dbReference type="ARBA" id="ARBA00022553"/>
    </source>
</evidence>
<dbReference type="InterPro" id="IPR017441">
    <property type="entry name" value="Protein_kinase_ATP_BS"/>
</dbReference>
<dbReference type="GO" id="GO:0005829">
    <property type="term" value="C:cytosol"/>
    <property type="evidence" value="ECO:0007669"/>
    <property type="project" value="TreeGrafter"/>
</dbReference>
<feature type="binding site" evidence="12 13">
    <location>
        <position position="910"/>
    </location>
    <ligand>
        <name>ATP</name>
        <dbReference type="ChEBI" id="CHEBI:30616"/>
    </ligand>
</feature>
<feature type="domain" description="Protein kinase" evidence="15">
    <location>
        <begin position="877"/>
        <end position="1146"/>
    </location>
</feature>
<dbReference type="PANTHER" id="PTHR45807">
    <property type="entry name" value="TYROSINE-PROTEIN KINASE HOPSCOTCH"/>
    <property type="match status" value="1"/>
</dbReference>
<accession>A0A8C0IG48</accession>
<keyword evidence="5 10" id="KW-0418">Kinase</keyword>
<protein>
    <recommendedName>
        <fullName evidence="10 14">Tyrosine-protein kinase</fullName>
        <ecNumber evidence="10 14">2.7.10.2</ecNumber>
    </recommendedName>
</protein>
<evidence type="ECO:0000256" key="4">
    <source>
        <dbReference type="ARBA" id="ARBA00022741"/>
    </source>
</evidence>
<reference evidence="17" key="2">
    <citation type="submission" date="2025-09" db="UniProtKB">
        <authorList>
            <consortium name="Ensembl"/>
        </authorList>
    </citation>
    <scope>IDENTIFICATION</scope>
</reference>
<dbReference type="InterPro" id="IPR001245">
    <property type="entry name" value="Ser-Thr/Tyr_kinase_cat_dom"/>
</dbReference>